<feature type="transmembrane region" description="Helical" evidence="1">
    <location>
        <begin position="20"/>
        <end position="36"/>
    </location>
</feature>
<reference evidence="2 3" key="1">
    <citation type="submission" date="2020-11" db="EMBL/GenBank/DDBJ databases">
        <title>Genomic insight of Alicyclobacillus mali FL 18 reveals a new arsenic-resistant strain, with potential in environmental biotechnology.</title>
        <authorList>
            <person name="Fiorentino G."/>
            <person name="Gallo G."/>
            <person name="Aulitto M."/>
        </authorList>
    </citation>
    <scope>NUCLEOTIDE SEQUENCE [LARGE SCALE GENOMIC DNA]</scope>
    <source>
        <strain evidence="2 3">FL 18</strain>
    </source>
</reference>
<organism evidence="2 3">
    <name type="scientific">Alicyclobacillus mali</name>
    <name type="common">ex Roth et al. 2021</name>
    <dbReference type="NCBI Taxonomy" id="1123961"/>
    <lineage>
        <taxon>Bacteria</taxon>
        <taxon>Bacillati</taxon>
        <taxon>Bacillota</taxon>
        <taxon>Bacilli</taxon>
        <taxon>Bacillales</taxon>
        <taxon>Alicyclobacillaceae</taxon>
        <taxon>Alicyclobacillus</taxon>
    </lineage>
</organism>
<keyword evidence="1" id="KW-1133">Transmembrane helix</keyword>
<evidence type="ECO:0000313" key="3">
    <source>
        <dbReference type="Proteomes" id="UP000642910"/>
    </source>
</evidence>
<comment type="caution">
    <text evidence="2">The sequence shown here is derived from an EMBL/GenBank/DDBJ whole genome shotgun (WGS) entry which is preliminary data.</text>
</comment>
<feature type="transmembrane region" description="Helical" evidence="1">
    <location>
        <begin position="128"/>
        <end position="152"/>
    </location>
</feature>
<evidence type="ECO:0000256" key="1">
    <source>
        <dbReference type="SAM" id="Phobius"/>
    </source>
</evidence>
<feature type="transmembrane region" description="Helical" evidence="1">
    <location>
        <begin position="56"/>
        <end position="77"/>
    </location>
</feature>
<keyword evidence="1" id="KW-0472">Membrane</keyword>
<keyword evidence="3" id="KW-1185">Reference proteome</keyword>
<proteinExistence type="predicted"/>
<dbReference type="RefSeq" id="WP_195867138.1">
    <property type="nucleotide sequence ID" value="NZ_JADPKZ010000030.1"/>
</dbReference>
<evidence type="ECO:0000313" key="2">
    <source>
        <dbReference type="EMBL" id="MBF8376954.1"/>
    </source>
</evidence>
<feature type="transmembrane region" description="Helical" evidence="1">
    <location>
        <begin position="89"/>
        <end position="108"/>
    </location>
</feature>
<feature type="transmembrane region" description="Helical" evidence="1">
    <location>
        <begin position="173"/>
        <end position="194"/>
    </location>
</feature>
<evidence type="ECO:0008006" key="4">
    <source>
        <dbReference type="Google" id="ProtNLM"/>
    </source>
</evidence>
<sequence length="218" mass="24946">MWYVQSMQNEELEVSMMTVLYRYLVSMVVAALWTVAEELVSSFVNYGPITNSTYGVIAPMFVVLMPVLANAFSVPFARDFIHLGRMRLPTLRDFFVFLRVSILAYILFFASNFCFRSMNDNPFPSLRWFLWLLILVCFSVLAFGASGLAFLCSFRDRSALRCFSRALTIYKNNFLKTTGISISVLVFLVLLFYLSPLQNHEPLCGKGFSSIKKDFTPT</sequence>
<keyword evidence="1" id="KW-0812">Transmembrane</keyword>
<dbReference type="EMBL" id="JADPKZ010000030">
    <property type="protein sequence ID" value="MBF8376954.1"/>
    <property type="molecule type" value="Genomic_DNA"/>
</dbReference>
<protein>
    <recommendedName>
        <fullName evidence="4">Transmembrane protein</fullName>
    </recommendedName>
</protein>
<dbReference type="Proteomes" id="UP000642910">
    <property type="component" value="Unassembled WGS sequence"/>
</dbReference>
<accession>A0ABS0F0X3</accession>
<gene>
    <name evidence="2" type="ORF">IW967_03570</name>
</gene>
<name>A0ABS0F0X3_9BACL</name>